<dbReference type="GO" id="GO:0000166">
    <property type="term" value="F:nucleotide binding"/>
    <property type="evidence" value="ECO:0007669"/>
    <property type="project" value="UniProtKB-KW"/>
</dbReference>
<dbReference type="AlphaFoldDB" id="A0A1G5RSE9"/>
<dbReference type="InterPro" id="IPR046346">
    <property type="entry name" value="Aminoacid_DH-like_N_sf"/>
</dbReference>
<feature type="active site" description="Proton donor" evidence="6">
    <location>
        <position position="125"/>
    </location>
</feature>
<dbReference type="InterPro" id="IPR014362">
    <property type="entry name" value="Glu_DH"/>
</dbReference>
<evidence type="ECO:0000256" key="1">
    <source>
        <dbReference type="ARBA" id="ARBA00006382"/>
    </source>
</evidence>
<evidence type="ECO:0000256" key="3">
    <source>
        <dbReference type="ARBA" id="ARBA00012896"/>
    </source>
</evidence>
<dbReference type="FunFam" id="1.10.285.10:FF:000001">
    <property type="entry name" value="Glutamate dehydrogenase"/>
    <property type="match status" value="1"/>
</dbReference>
<keyword evidence="12" id="KW-1185">Reference proteome</keyword>
<gene>
    <name evidence="11" type="ORF">SAMN03080599_00198</name>
</gene>
<dbReference type="SUPFAM" id="SSF51735">
    <property type="entry name" value="NAD(P)-binding Rossmann-fold domains"/>
    <property type="match status" value="1"/>
</dbReference>
<protein>
    <recommendedName>
        <fullName evidence="3 5">Glutamate dehydrogenase</fullName>
    </recommendedName>
</protein>
<dbReference type="GO" id="GO:0004354">
    <property type="term" value="F:glutamate dehydrogenase (NADP+) activity"/>
    <property type="evidence" value="ECO:0007669"/>
    <property type="project" value="TreeGrafter"/>
</dbReference>
<dbReference type="PANTHER" id="PTHR43571:SF1">
    <property type="entry name" value="NADP-SPECIFIC GLUTAMATE DEHYDROGENASE 1-RELATED"/>
    <property type="match status" value="1"/>
</dbReference>
<sequence>MTYMEKAIENIKERNANEPEFIQAVEEVYSSIAKVIAQHPELESSNILERMAEPERAILFRVPWVNDQGELVVNRGYRIQFNGARGPYKGGFRFHPTVNLSILKFLGFEQTFKNALTGRPIGGAKGGADFDPKGKSDSEIMRFCQSFMTEMFRHLGPDVDVPAGDIGVGSREIGYLFGQYRRLKNAHESGVITGKHIVYGGSHGRKEATGFGLLYFTKAMFDYNEIELSGKRAVISGSGNVALYTAVKAREFGIKVMAMSDSGGYVYDPDGIDIDAMILLKEVQKGRIKDYLLDHPAAEYIEGFRNIWSVKCDIAFPCATQNEIDLESAEKLVANGVIAVCEGANMPTTYDAIKYLMDHGVLLTPAKASNAGGVSISAVEMTQNSMRQSMTFEEVDQVLNDIMNNIYKDSLEAAMKYGYGHDLVAGANIVSFLRVAEAMQLQGDY</sequence>
<name>A0A1G5RSE9_9FIRM</name>
<evidence type="ECO:0000313" key="11">
    <source>
        <dbReference type="EMBL" id="SCZ76361.1"/>
    </source>
</evidence>
<evidence type="ECO:0000256" key="8">
    <source>
        <dbReference type="PIRSR" id="PIRSR000185-3"/>
    </source>
</evidence>
<dbReference type="GO" id="GO:0005829">
    <property type="term" value="C:cytosol"/>
    <property type="evidence" value="ECO:0007669"/>
    <property type="project" value="TreeGrafter"/>
</dbReference>
<dbReference type="STRING" id="1120920.SAMN03080599_00198"/>
<accession>A0A1G5RSE9</accession>
<feature type="binding site" evidence="7">
    <location>
        <position position="209"/>
    </location>
    <ligand>
        <name>NAD(+)</name>
        <dbReference type="ChEBI" id="CHEBI:57540"/>
    </ligand>
</feature>
<reference evidence="11 12" key="1">
    <citation type="submission" date="2016-10" db="EMBL/GenBank/DDBJ databases">
        <authorList>
            <person name="de Groot N.N."/>
        </authorList>
    </citation>
    <scope>NUCLEOTIDE SEQUENCE [LARGE SCALE GENOMIC DNA]</scope>
    <source>
        <strain evidence="11 12">DSM 2784</strain>
    </source>
</reference>
<dbReference type="Proteomes" id="UP000199208">
    <property type="component" value="Unassembled WGS sequence"/>
</dbReference>
<feature type="domain" description="Glutamate/phenylalanine/leucine/valine/L-tryptophan dehydrogenase C-terminal" evidence="10">
    <location>
        <begin position="202"/>
        <end position="443"/>
    </location>
</feature>
<dbReference type="NCBIfam" id="NF006929">
    <property type="entry name" value="PRK09414.1"/>
    <property type="match status" value="1"/>
</dbReference>
<dbReference type="FunFam" id="3.40.50.10860:FF:000002">
    <property type="entry name" value="Glutamate dehydrogenase"/>
    <property type="match status" value="1"/>
</dbReference>
<dbReference type="SUPFAM" id="SSF53223">
    <property type="entry name" value="Aminoacid dehydrogenase-like, N-terminal domain"/>
    <property type="match status" value="1"/>
</dbReference>
<feature type="site" description="Important for catalysis" evidence="8">
    <location>
        <position position="165"/>
    </location>
</feature>
<dbReference type="Gene3D" id="3.40.50.720">
    <property type="entry name" value="NAD(P)-binding Rossmann-like Domain"/>
    <property type="match status" value="1"/>
</dbReference>
<evidence type="ECO:0000256" key="9">
    <source>
        <dbReference type="RuleBase" id="RU004417"/>
    </source>
</evidence>
<dbReference type="InterPro" id="IPR006097">
    <property type="entry name" value="Glu/Leu/Phe/Val/Trp_DH_dimer"/>
</dbReference>
<dbReference type="RefSeq" id="WP_092589018.1">
    <property type="nucleotide sequence ID" value="NZ_FMWL01000001.1"/>
</dbReference>
<dbReference type="OrthoDB" id="9803297at2"/>
<dbReference type="Pfam" id="PF00208">
    <property type="entry name" value="ELFV_dehydrog"/>
    <property type="match status" value="1"/>
</dbReference>
<dbReference type="Pfam" id="PF02812">
    <property type="entry name" value="ELFV_dehydrog_N"/>
    <property type="match status" value="1"/>
</dbReference>
<keyword evidence="7" id="KW-0520">NAD</keyword>
<feature type="binding site" evidence="7">
    <location>
        <position position="110"/>
    </location>
    <ligand>
        <name>substrate</name>
    </ligand>
</feature>
<dbReference type="Gene3D" id="1.10.285.10">
    <property type="entry name" value="Glutamate Dehydrogenase, chain A, domain 3"/>
    <property type="match status" value="2"/>
</dbReference>
<dbReference type="PRINTS" id="PR00082">
    <property type="entry name" value="GLFDHDRGNASE"/>
</dbReference>
<keyword evidence="7" id="KW-0547">Nucleotide-binding</keyword>
<dbReference type="SMART" id="SM00839">
    <property type="entry name" value="ELFV_dehydrog"/>
    <property type="match status" value="1"/>
</dbReference>
<comment type="similarity">
    <text evidence="1 5 9">Belongs to the Glu/Leu/Phe/Val dehydrogenases family.</text>
</comment>
<dbReference type="InterPro" id="IPR006096">
    <property type="entry name" value="Glu/Leu/Phe/Val/Trp_DH_C"/>
</dbReference>
<evidence type="ECO:0000256" key="4">
    <source>
        <dbReference type="ARBA" id="ARBA00023002"/>
    </source>
</evidence>
<evidence type="ECO:0000259" key="10">
    <source>
        <dbReference type="SMART" id="SM00839"/>
    </source>
</evidence>
<evidence type="ECO:0000256" key="2">
    <source>
        <dbReference type="ARBA" id="ARBA00011643"/>
    </source>
</evidence>
<feature type="binding site" evidence="7">
    <location>
        <position position="89"/>
    </location>
    <ligand>
        <name>substrate</name>
    </ligand>
</feature>
<dbReference type="Gene3D" id="3.40.50.10860">
    <property type="entry name" value="Leucine Dehydrogenase, chain A, domain 1"/>
    <property type="match status" value="1"/>
</dbReference>
<dbReference type="InterPro" id="IPR036291">
    <property type="entry name" value="NAD(P)-bd_dom_sf"/>
</dbReference>
<comment type="subunit">
    <text evidence="2">Homohexamer.</text>
</comment>
<dbReference type="PIRSF" id="PIRSF000185">
    <property type="entry name" value="Glu_DH"/>
    <property type="match status" value="1"/>
</dbReference>
<feature type="binding site" evidence="7">
    <location>
        <position position="240"/>
    </location>
    <ligand>
        <name>NAD(+)</name>
        <dbReference type="ChEBI" id="CHEBI:57540"/>
    </ligand>
</feature>
<keyword evidence="4 5" id="KW-0560">Oxidoreductase</keyword>
<feature type="binding site" evidence="7">
    <location>
        <position position="164"/>
    </location>
    <ligand>
        <name>substrate</name>
    </ligand>
</feature>
<organism evidence="11 12">
    <name type="scientific">Acidaminobacter hydrogenoformans DSM 2784</name>
    <dbReference type="NCBI Taxonomy" id="1120920"/>
    <lineage>
        <taxon>Bacteria</taxon>
        <taxon>Bacillati</taxon>
        <taxon>Bacillota</taxon>
        <taxon>Clostridia</taxon>
        <taxon>Peptostreptococcales</taxon>
        <taxon>Acidaminobacteraceae</taxon>
        <taxon>Acidaminobacter</taxon>
    </lineage>
</organism>
<feature type="binding site" evidence="7">
    <location>
        <position position="113"/>
    </location>
    <ligand>
        <name>substrate</name>
    </ligand>
</feature>
<evidence type="ECO:0000256" key="5">
    <source>
        <dbReference type="PIRNR" id="PIRNR000185"/>
    </source>
</evidence>
<evidence type="ECO:0000313" key="12">
    <source>
        <dbReference type="Proteomes" id="UP000199208"/>
    </source>
</evidence>
<dbReference type="FunFam" id="3.40.50.720:FF:000030">
    <property type="entry name" value="Glutamate dehydrogenase"/>
    <property type="match status" value="1"/>
</dbReference>
<feature type="binding site" evidence="7">
    <location>
        <position position="377"/>
    </location>
    <ligand>
        <name>substrate</name>
    </ligand>
</feature>
<dbReference type="InterPro" id="IPR050724">
    <property type="entry name" value="Glu_Leu_Phe_Val_DH"/>
</dbReference>
<dbReference type="EMBL" id="FMWL01000001">
    <property type="protein sequence ID" value="SCZ76361.1"/>
    <property type="molecule type" value="Genomic_DNA"/>
</dbReference>
<dbReference type="GO" id="GO:0006537">
    <property type="term" value="P:glutamate biosynthetic process"/>
    <property type="evidence" value="ECO:0007669"/>
    <property type="project" value="TreeGrafter"/>
</dbReference>
<dbReference type="InterPro" id="IPR006095">
    <property type="entry name" value="Glu/Leu/Phe/Val/Trp_DH"/>
</dbReference>
<evidence type="ECO:0000256" key="6">
    <source>
        <dbReference type="PIRSR" id="PIRSR000185-1"/>
    </source>
</evidence>
<proteinExistence type="inferred from homology"/>
<dbReference type="PANTHER" id="PTHR43571">
    <property type="entry name" value="NADP-SPECIFIC GLUTAMATE DEHYDROGENASE 1-RELATED"/>
    <property type="match status" value="1"/>
</dbReference>
<evidence type="ECO:0000256" key="7">
    <source>
        <dbReference type="PIRSR" id="PIRSR000185-2"/>
    </source>
</evidence>